<accession>A0A562VMB3</accession>
<gene>
    <name evidence="2" type="ORF">JN12_02136</name>
</gene>
<dbReference type="EMBL" id="VLLN01000012">
    <property type="protein sequence ID" value="TWJ18921.1"/>
    <property type="molecule type" value="Genomic_DNA"/>
</dbReference>
<proteinExistence type="predicted"/>
<dbReference type="InterPro" id="IPR010359">
    <property type="entry name" value="IrrE_HExxH"/>
</dbReference>
<evidence type="ECO:0000313" key="2">
    <source>
        <dbReference type="EMBL" id="TWJ18921.1"/>
    </source>
</evidence>
<comment type="caution">
    <text evidence="2">The sequence shown here is derived from an EMBL/GenBank/DDBJ whole genome shotgun (WGS) entry which is preliminary data.</text>
</comment>
<evidence type="ECO:0000313" key="3">
    <source>
        <dbReference type="Proteomes" id="UP000319449"/>
    </source>
</evidence>
<keyword evidence="3" id="KW-1185">Reference proteome</keyword>
<dbReference type="Proteomes" id="UP000319449">
    <property type="component" value="Unassembled WGS sequence"/>
</dbReference>
<dbReference type="RefSeq" id="WP_145022436.1">
    <property type="nucleotide sequence ID" value="NZ_VLLN01000012.1"/>
</dbReference>
<sequence length="91" mass="10083">MALVVDPINVGADWSWKIACRLSFKTKEWLKSQKPAKEKEADAFASELLIPMELLKKFQGDLKSPDKLAGIFQVSKPAMAIAIANFFGSAR</sequence>
<reference evidence="2 3" key="1">
    <citation type="submission" date="2019-07" db="EMBL/GenBank/DDBJ databases">
        <title>Genomic Encyclopedia of Archaeal and Bacterial Type Strains, Phase II (KMG-II): from individual species to whole genera.</title>
        <authorList>
            <person name="Goeker M."/>
        </authorList>
    </citation>
    <scope>NUCLEOTIDE SEQUENCE [LARGE SCALE GENOMIC DNA]</scope>
    <source>
        <strain evidence="2 3">ATCC BAA-1139</strain>
    </source>
</reference>
<dbReference type="AlphaFoldDB" id="A0A562VMB3"/>
<evidence type="ECO:0000259" key="1">
    <source>
        <dbReference type="Pfam" id="PF06114"/>
    </source>
</evidence>
<organism evidence="2 3">
    <name type="scientific">Geobacter argillaceus</name>
    <dbReference type="NCBI Taxonomy" id="345631"/>
    <lineage>
        <taxon>Bacteria</taxon>
        <taxon>Pseudomonadati</taxon>
        <taxon>Thermodesulfobacteriota</taxon>
        <taxon>Desulfuromonadia</taxon>
        <taxon>Geobacterales</taxon>
        <taxon>Geobacteraceae</taxon>
        <taxon>Geobacter</taxon>
    </lineage>
</organism>
<protein>
    <submittedName>
        <fullName evidence="2">Uncharacterized protein DUF955</fullName>
    </submittedName>
</protein>
<dbReference type="Pfam" id="PF06114">
    <property type="entry name" value="Peptidase_M78"/>
    <property type="match status" value="1"/>
</dbReference>
<name>A0A562VMB3_9BACT</name>
<dbReference type="OrthoDB" id="9794834at2"/>
<feature type="domain" description="IrrE N-terminal-like" evidence="1">
    <location>
        <begin position="31"/>
        <end position="81"/>
    </location>
</feature>